<dbReference type="EMBL" id="NXMA01000002">
    <property type="protein sequence ID" value="TKX33008.1"/>
    <property type="molecule type" value="Genomic_DNA"/>
</dbReference>
<gene>
    <name evidence="2" type="ORF">CQA76_01625</name>
</gene>
<dbReference type="Proteomes" id="UP000310353">
    <property type="component" value="Unassembled WGS sequence"/>
</dbReference>
<protein>
    <recommendedName>
        <fullName evidence="4">Lipoprotein</fullName>
    </recommendedName>
</protein>
<evidence type="ECO:0000256" key="1">
    <source>
        <dbReference type="SAM" id="Coils"/>
    </source>
</evidence>
<proteinExistence type="predicted"/>
<evidence type="ECO:0000313" key="2">
    <source>
        <dbReference type="EMBL" id="TKX33008.1"/>
    </source>
</evidence>
<keyword evidence="1" id="KW-0175">Coiled coil</keyword>
<accession>A0A4U7BLQ7</accession>
<dbReference type="AlphaFoldDB" id="A0A4U7BLQ7"/>
<name>A0A4U7BLQ7_9BACT</name>
<dbReference type="PROSITE" id="PS51257">
    <property type="entry name" value="PROKAR_LIPOPROTEIN"/>
    <property type="match status" value="1"/>
</dbReference>
<evidence type="ECO:0000313" key="3">
    <source>
        <dbReference type="Proteomes" id="UP000310353"/>
    </source>
</evidence>
<reference evidence="2 3" key="1">
    <citation type="submission" date="2018-05" db="EMBL/GenBank/DDBJ databases">
        <title>Novel Campyloabacter and Helicobacter Species and Strains.</title>
        <authorList>
            <person name="Mannion A.J."/>
            <person name="Shen Z."/>
            <person name="Fox J.G."/>
        </authorList>
    </citation>
    <scope>NUCLEOTIDE SEQUENCE [LARGE SCALE GENOMIC DNA]</scope>
    <source>
        <strain evidence="3">MIT17-670</strain>
    </source>
</reference>
<feature type="coiled-coil region" evidence="1">
    <location>
        <begin position="162"/>
        <end position="196"/>
    </location>
</feature>
<evidence type="ECO:0008006" key="4">
    <source>
        <dbReference type="Google" id="ProtNLM"/>
    </source>
</evidence>
<dbReference type="OrthoDB" id="5329991at2"/>
<keyword evidence="3" id="KW-1185">Reference proteome</keyword>
<dbReference type="RefSeq" id="WP_137621703.1">
    <property type="nucleotide sequence ID" value="NZ_NXMA01000002.1"/>
</dbReference>
<organism evidence="2 3">
    <name type="scientific">Campylobacter aviculae</name>
    <dbReference type="NCBI Taxonomy" id="2510190"/>
    <lineage>
        <taxon>Bacteria</taxon>
        <taxon>Pseudomonadati</taxon>
        <taxon>Campylobacterota</taxon>
        <taxon>Epsilonproteobacteria</taxon>
        <taxon>Campylobacterales</taxon>
        <taxon>Campylobacteraceae</taxon>
        <taxon>Campylobacter</taxon>
    </lineage>
</organism>
<sequence>MYRVILFFIVFILSACSTYQDQNLFYQQELFSKKCDRNFFEKQLEKINHSNDTIFKGLNTGYIARDCKDFNLSNAIFDQVENSYKFDVDLKSTIHKNAELITSTLINDGINDYQGAWYERTMVNVYKGLNFMSLKDFENARVEFNRALIRQEMAKEYFASQIEQMRKKAEKEENFKQNIENNIKLISNQYENLFKEFRAQKNYTNAYVTYISSIFFFIDKDYRKANDLLKEVYAAYNDNEEIQKEFKVFNRYSNALNPKKLEKYIFVIYENGLSPALDEFSLTLPFIFDGYIATASVALPTLKKRDESYVYLNISNNTDSMKTSNIFDFDEVVASEFKEELTAKITKSLLSSIFKASLNVAVAKNDESGILSLATNVFGVVTTRSDLRIWNFLPKNIQISMIKNEGLIKIQDDSGNLIYSDFLDQNKSILILVRSFNPIIPSQIYKIEN</sequence>
<comment type="caution">
    <text evidence="2">The sequence shown here is derived from an EMBL/GenBank/DDBJ whole genome shotgun (WGS) entry which is preliminary data.</text>
</comment>